<protein>
    <submittedName>
        <fullName evidence="1">Uncharacterized protein</fullName>
    </submittedName>
</protein>
<sequence>MPYPTIGEYKDAIRLAEHSFGSLTHLRLEYDATGALHFSSGNFAVVFKMRDTRTNRPIAVKYL</sequence>
<dbReference type="AlphaFoldDB" id="A0A344TRJ6"/>
<proteinExistence type="predicted"/>
<organism evidence="1 2">
    <name type="scientific">Runella rosea</name>
    <dbReference type="NCBI Taxonomy" id="2259595"/>
    <lineage>
        <taxon>Bacteria</taxon>
        <taxon>Pseudomonadati</taxon>
        <taxon>Bacteroidota</taxon>
        <taxon>Cytophagia</taxon>
        <taxon>Cytophagales</taxon>
        <taxon>Spirosomataceae</taxon>
        <taxon>Runella</taxon>
    </lineage>
</organism>
<keyword evidence="2" id="KW-1185">Reference proteome</keyword>
<dbReference type="KEGG" id="run:DR864_27745"/>
<reference evidence="1 2" key="1">
    <citation type="submission" date="2018-07" db="EMBL/GenBank/DDBJ databases">
        <title>Genome sequencing of Runella.</title>
        <authorList>
            <person name="Baek M.-G."/>
            <person name="Yi H."/>
        </authorList>
    </citation>
    <scope>NUCLEOTIDE SEQUENCE [LARGE SCALE GENOMIC DNA]</scope>
    <source>
        <strain evidence="1 2">HYN0085</strain>
    </source>
</reference>
<dbReference type="RefSeq" id="WP_114070028.1">
    <property type="nucleotide sequence ID" value="NZ_CP030850.1"/>
</dbReference>
<name>A0A344TRJ6_9BACT</name>
<dbReference type="OrthoDB" id="1063323at2"/>
<gene>
    <name evidence="1" type="ORF">DR864_27745</name>
</gene>
<dbReference type="Proteomes" id="UP000251993">
    <property type="component" value="Chromosome"/>
</dbReference>
<accession>A0A344TRJ6</accession>
<dbReference type="EMBL" id="CP030850">
    <property type="protein sequence ID" value="AXE21267.1"/>
    <property type="molecule type" value="Genomic_DNA"/>
</dbReference>
<evidence type="ECO:0000313" key="1">
    <source>
        <dbReference type="EMBL" id="AXE21267.1"/>
    </source>
</evidence>
<evidence type="ECO:0000313" key="2">
    <source>
        <dbReference type="Proteomes" id="UP000251993"/>
    </source>
</evidence>